<dbReference type="STRING" id="659018.ABB34_10470"/>
<feature type="transmembrane region" description="Helical" evidence="6">
    <location>
        <begin position="302"/>
        <end position="321"/>
    </location>
</feature>
<dbReference type="Pfam" id="PF00990">
    <property type="entry name" value="GGDEF"/>
    <property type="match status" value="1"/>
</dbReference>
<dbReference type="Gene3D" id="3.30.70.270">
    <property type="match status" value="1"/>
</dbReference>
<evidence type="ECO:0000259" key="8">
    <source>
        <dbReference type="PROSITE" id="PS50883"/>
    </source>
</evidence>
<dbReference type="NCBIfam" id="TIGR00254">
    <property type="entry name" value="GGDEF"/>
    <property type="match status" value="1"/>
</dbReference>
<dbReference type="AlphaFoldDB" id="A0A0R0DPQ6"/>
<comment type="caution">
    <text evidence="10">The sequence shown here is derived from an EMBL/GenBank/DDBJ whole genome shotgun (WGS) entry which is preliminary data.</text>
</comment>
<dbReference type="InterPro" id="IPR052155">
    <property type="entry name" value="Biofilm_reg_signaling"/>
</dbReference>
<comment type="cofactor">
    <cofactor evidence="1">
        <name>Mg(2+)</name>
        <dbReference type="ChEBI" id="CHEBI:18420"/>
    </cofactor>
</comment>
<dbReference type="Pfam" id="PF03924">
    <property type="entry name" value="CHASE"/>
    <property type="match status" value="1"/>
</dbReference>
<dbReference type="PROSITE" id="PS50883">
    <property type="entry name" value="EAL"/>
    <property type="match status" value="1"/>
</dbReference>
<dbReference type="RefSeq" id="WP_057641268.1">
    <property type="nucleotide sequence ID" value="NZ_LDJP01000059.1"/>
</dbReference>
<keyword evidence="4 6" id="KW-1133">Transmembrane helix</keyword>
<dbReference type="SUPFAM" id="SSF55785">
    <property type="entry name" value="PYP-like sensor domain (PAS domain)"/>
    <property type="match status" value="1"/>
</dbReference>
<feature type="transmembrane region" description="Helical" evidence="6">
    <location>
        <begin position="26"/>
        <end position="43"/>
    </location>
</feature>
<dbReference type="GO" id="GO:0016020">
    <property type="term" value="C:membrane"/>
    <property type="evidence" value="ECO:0007669"/>
    <property type="project" value="UniProtKB-SubCell"/>
</dbReference>
<proteinExistence type="predicted"/>
<evidence type="ECO:0000256" key="6">
    <source>
        <dbReference type="SAM" id="Phobius"/>
    </source>
</evidence>
<dbReference type="Gene3D" id="3.30.450.20">
    <property type="entry name" value="PAS domain"/>
    <property type="match status" value="1"/>
</dbReference>
<evidence type="ECO:0000259" key="9">
    <source>
        <dbReference type="PROSITE" id="PS50887"/>
    </source>
</evidence>
<evidence type="ECO:0000313" key="11">
    <source>
        <dbReference type="Proteomes" id="UP000050940"/>
    </source>
</evidence>
<dbReference type="Proteomes" id="UP000050940">
    <property type="component" value="Unassembled WGS sequence"/>
</dbReference>
<dbReference type="SUPFAM" id="SSF55073">
    <property type="entry name" value="Nucleotide cyclase"/>
    <property type="match status" value="1"/>
</dbReference>
<feature type="domain" description="CHASE" evidence="7">
    <location>
        <begin position="137"/>
        <end position="235"/>
    </location>
</feature>
<dbReference type="EMBL" id="LDJP01000059">
    <property type="protein sequence ID" value="KRG84031.1"/>
    <property type="molecule type" value="Genomic_DNA"/>
</dbReference>
<evidence type="ECO:0000256" key="1">
    <source>
        <dbReference type="ARBA" id="ARBA00001946"/>
    </source>
</evidence>
<dbReference type="PANTHER" id="PTHR44757">
    <property type="entry name" value="DIGUANYLATE CYCLASE DGCP"/>
    <property type="match status" value="1"/>
</dbReference>
<dbReference type="PATRIC" id="fig|659018.3.peg.2117"/>
<dbReference type="InterPro" id="IPR006189">
    <property type="entry name" value="CHASE_dom"/>
</dbReference>
<evidence type="ECO:0000256" key="3">
    <source>
        <dbReference type="ARBA" id="ARBA00022692"/>
    </source>
</evidence>
<dbReference type="PROSITE" id="PS50839">
    <property type="entry name" value="CHASE"/>
    <property type="match status" value="1"/>
</dbReference>
<keyword evidence="5 6" id="KW-0472">Membrane</keyword>
<protein>
    <submittedName>
        <fullName evidence="10">Diguanylate cyclase</fullName>
    </submittedName>
</protein>
<evidence type="ECO:0000259" key="7">
    <source>
        <dbReference type="PROSITE" id="PS50839"/>
    </source>
</evidence>
<dbReference type="Gene3D" id="3.20.20.450">
    <property type="entry name" value="EAL domain"/>
    <property type="match status" value="1"/>
</dbReference>
<dbReference type="InterPro" id="IPR043128">
    <property type="entry name" value="Rev_trsase/Diguanyl_cyclase"/>
</dbReference>
<feature type="domain" description="GGDEF" evidence="9">
    <location>
        <begin position="496"/>
        <end position="629"/>
    </location>
</feature>
<dbReference type="Pfam" id="PF00563">
    <property type="entry name" value="EAL"/>
    <property type="match status" value="1"/>
</dbReference>
<dbReference type="Gene3D" id="3.30.450.350">
    <property type="entry name" value="CHASE domain"/>
    <property type="match status" value="1"/>
</dbReference>
<keyword evidence="3 6" id="KW-0812">Transmembrane</keyword>
<dbReference type="FunFam" id="3.30.70.270:FF:000001">
    <property type="entry name" value="Diguanylate cyclase domain protein"/>
    <property type="match status" value="1"/>
</dbReference>
<reference evidence="10 11" key="1">
    <citation type="submission" date="2015-05" db="EMBL/GenBank/DDBJ databases">
        <title>Genome sequencing and analysis of members of genus Stenotrophomonas.</title>
        <authorList>
            <person name="Patil P.P."/>
            <person name="Midha S."/>
            <person name="Patil P.B."/>
        </authorList>
    </citation>
    <scope>NUCLEOTIDE SEQUENCE [LARGE SCALE GENOMIC DNA]</scope>
    <source>
        <strain evidence="10 11">JCM 16244</strain>
    </source>
</reference>
<sequence>MDEEDTVRGHDGIAAGVPSYRFASPLWALAALLAGLLLTAELARREWKVEHQKVESLQRSLADAAPQRLRESLENTALVLRSMQTVFLSSSQPMDQAAFTDYQRNLRSGDWLHGYVLTGFAGRETAPDDGRGIYRYLFLAPLQGSEALLGFDIASQPENMDALLRARDADTPALSAPFPLLQFRDRQGQAALGVTVRLPAYTRGPAPTTLAERQARELGALAVSLRLEPMVGNALKGSILDHMHVDIRDAGAAPEHAQVFATAPLPADDAAAGVRVRRVEFGGRTWELRLWPRAELGNWTQLWLILASGSAISVLLALFLWSQGATQRRAVDLGRKMSARFGESEARFRVLNELLPALVLLAGAGDGRIIHANHAARTQLGRVAGMRLDALFADPALGAQALAAVADDGHWDSREAVVLNGIGAGLWVHAALARVEVDAAPHLLMVATDTSAQREMTERLRYQATHDELTGLCNRREFERQLRQALMNRAGRLASEPFALMYIDLDQFKIINDLSGHMAGDQLLVQLGQAMRGGLRHGDLLARLGGDEFGLLAFDVDAVQALALAEQVRCCIERSTFMWQGRTYTVSASVGVVMVDRDGRTLKDLLAWADSACYLAKDDGRNRVRVHGDDDDATRRMGEMEWANRLRWALEQDRLLLDYQEVVQLDGTLAPATHVELLLRMRDESGGVVLPGAFLGAAERYGLMPAVDRWVIRTALSNFARLHPCGDTLATCAINLSGASIEDEGLADFILDTLERHAVPPRKVCLEITETVAVRDLLRVVRMIERLRAAGCRIALDDFGAGMASFGYLKNLPVDVIKIDGSFVRNLDSDPMNRIIIDAVARIGHQRGAKVVAEWVEDQRYLEVLRALGVDYAQGFALHRSERVLFQRTP</sequence>
<comment type="subcellular location">
    <subcellularLocation>
        <location evidence="2">Membrane</location>
    </subcellularLocation>
</comment>
<gene>
    <name evidence="10" type="ORF">ABB34_10470</name>
</gene>
<dbReference type="SMART" id="SM00267">
    <property type="entry name" value="GGDEF"/>
    <property type="match status" value="1"/>
</dbReference>
<dbReference type="InterPro" id="IPR001633">
    <property type="entry name" value="EAL_dom"/>
</dbReference>
<dbReference type="InterPro" id="IPR035965">
    <property type="entry name" value="PAS-like_dom_sf"/>
</dbReference>
<dbReference type="CDD" id="cd01948">
    <property type="entry name" value="EAL"/>
    <property type="match status" value="1"/>
</dbReference>
<dbReference type="CDD" id="cd01949">
    <property type="entry name" value="GGDEF"/>
    <property type="match status" value="1"/>
</dbReference>
<dbReference type="SMART" id="SM01079">
    <property type="entry name" value="CHASE"/>
    <property type="match status" value="1"/>
</dbReference>
<dbReference type="GO" id="GO:0007165">
    <property type="term" value="P:signal transduction"/>
    <property type="evidence" value="ECO:0007669"/>
    <property type="project" value="UniProtKB-ARBA"/>
</dbReference>
<dbReference type="SMART" id="SM00052">
    <property type="entry name" value="EAL"/>
    <property type="match status" value="1"/>
</dbReference>
<dbReference type="PANTHER" id="PTHR44757:SF4">
    <property type="entry name" value="DIGUANYLATE CYCLASE DGCE-RELATED"/>
    <property type="match status" value="1"/>
</dbReference>
<name>A0A0R0DPQ6_9GAMM</name>
<evidence type="ECO:0000256" key="4">
    <source>
        <dbReference type="ARBA" id="ARBA00022989"/>
    </source>
</evidence>
<dbReference type="PROSITE" id="PS50887">
    <property type="entry name" value="GGDEF"/>
    <property type="match status" value="1"/>
</dbReference>
<dbReference type="GO" id="GO:0003824">
    <property type="term" value="F:catalytic activity"/>
    <property type="evidence" value="ECO:0007669"/>
    <property type="project" value="UniProtKB-ARBA"/>
</dbReference>
<dbReference type="OrthoDB" id="9787514at2"/>
<dbReference type="InterPro" id="IPR029787">
    <property type="entry name" value="Nucleotide_cyclase"/>
</dbReference>
<evidence type="ECO:0000256" key="5">
    <source>
        <dbReference type="ARBA" id="ARBA00023136"/>
    </source>
</evidence>
<organism evidence="10 11">
    <name type="scientific">Stenotrophomonas daejeonensis</name>
    <dbReference type="NCBI Taxonomy" id="659018"/>
    <lineage>
        <taxon>Bacteria</taxon>
        <taxon>Pseudomonadati</taxon>
        <taxon>Pseudomonadota</taxon>
        <taxon>Gammaproteobacteria</taxon>
        <taxon>Lysobacterales</taxon>
        <taxon>Lysobacteraceae</taxon>
        <taxon>Stenotrophomonas</taxon>
    </lineage>
</organism>
<evidence type="ECO:0000313" key="10">
    <source>
        <dbReference type="EMBL" id="KRG84031.1"/>
    </source>
</evidence>
<dbReference type="InterPro" id="IPR000160">
    <property type="entry name" value="GGDEF_dom"/>
</dbReference>
<keyword evidence="11" id="KW-1185">Reference proteome</keyword>
<dbReference type="InterPro" id="IPR042240">
    <property type="entry name" value="CHASE_sf"/>
</dbReference>
<feature type="domain" description="EAL" evidence="8">
    <location>
        <begin position="639"/>
        <end position="890"/>
    </location>
</feature>
<accession>A0A0R0DPQ6</accession>
<evidence type="ECO:0000256" key="2">
    <source>
        <dbReference type="ARBA" id="ARBA00004370"/>
    </source>
</evidence>
<dbReference type="InterPro" id="IPR035919">
    <property type="entry name" value="EAL_sf"/>
</dbReference>
<dbReference type="SUPFAM" id="SSF141868">
    <property type="entry name" value="EAL domain-like"/>
    <property type="match status" value="1"/>
</dbReference>